<sequence>RCSRASSAGPDAPDRGRALLPVPRGPERSARRHPVEEGLEAAVTEFFSEAERLGTRVLLPVDLVVEDPVRQTVSTVPVDTVADGLLARDVGPATAREFAEAISGSKTVFWNGPLGLAEDPRFAEGTRSVLASLAQAPGVHVAAGGDSARIARDLGVYGQFSFISTGGGAALEFVEGESLPGLAVLPDAN</sequence>
<keyword evidence="6" id="KW-0067">ATP-binding</keyword>
<protein>
    <recommendedName>
        <fullName evidence="2">phosphoglycerate kinase</fullName>
        <ecNumber evidence="2">2.7.2.3</ecNumber>
    </recommendedName>
</protein>
<dbReference type="GO" id="GO:0043531">
    <property type="term" value="F:ADP binding"/>
    <property type="evidence" value="ECO:0007669"/>
    <property type="project" value="TreeGrafter"/>
</dbReference>
<dbReference type="Pfam" id="PF00162">
    <property type="entry name" value="PGK"/>
    <property type="match status" value="1"/>
</dbReference>
<dbReference type="SUPFAM" id="SSF53748">
    <property type="entry name" value="Phosphoglycerate kinase"/>
    <property type="match status" value="1"/>
</dbReference>
<evidence type="ECO:0000256" key="7">
    <source>
        <dbReference type="SAM" id="MobiDB-lite"/>
    </source>
</evidence>
<keyword evidence="4" id="KW-0547">Nucleotide-binding</keyword>
<feature type="non-terminal residue" evidence="8">
    <location>
        <position position="1"/>
    </location>
</feature>
<dbReference type="GO" id="GO:0006094">
    <property type="term" value="P:gluconeogenesis"/>
    <property type="evidence" value="ECO:0007669"/>
    <property type="project" value="TreeGrafter"/>
</dbReference>
<reference evidence="8" key="2">
    <citation type="journal article" date="2014" name="ISME J.">
        <title>Microbial stratification in low pH oxic and suboxic macroscopic growths along an acid mine drainage.</title>
        <authorList>
            <person name="Mendez-Garcia C."/>
            <person name="Mesa V."/>
            <person name="Sprenger R.R."/>
            <person name="Richter M."/>
            <person name="Diez M.S."/>
            <person name="Solano J."/>
            <person name="Bargiela R."/>
            <person name="Golyshina O.V."/>
            <person name="Manteca A."/>
            <person name="Ramos J.L."/>
            <person name="Gallego J.R."/>
            <person name="Llorente I."/>
            <person name="Martins Dos Santos V.A."/>
            <person name="Jensen O.N."/>
            <person name="Pelaez A.I."/>
            <person name="Sanchez J."/>
            <person name="Ferrer M."/>
        </authorList>
    </citation>
    <scope>NUCLEOTIDE SEQUENCE</scope>
</reference>
<dbReference type="GO" id="GO:0006096">
    <property type="term" value="P:glycolytic process"/>
    <property type="evidence" value="ECO:0007669"/>
    <property type="project" value="InterPro"/>
</dbReference>
<dbReference type="InterPro" id="IPR036043">
    <property type="entry name" value="Phosphoglycerate_kinase_sf"/>
</dbReference>
<gene>
    <name evidence="8" type="ORF">B1B_11244</name>
</gene>
<comment type="caution">
    <text evidence="8">The sequence shown here is derived from an EMBL/GenBank/DDBJ whole genome shotgun (WGS) entry which is preliminary data.</text>
</comment>
<feature type="compositionally biased region" description="Basic and acidic residues" evidence="7">
    <location>
        <begin position="25"/>
        <end position="34"/>
    </location>
</feature>
<dbReference type="AlphaFoldDB" id="T1BBP6"/>
<evidence type="ECO:0000256" key="6">
    <source>
        <dbReference type="ARBA" id="ARBA00022840"/>
    </source>
</evidence>
<dbReference type="EMBL" id="AUZY01007284">
    <property type="protein sequence ID" value="EQD50419.1"/>
    <property type="molecule type" value="Genomic_DNA"/>
</dbReference>
<keyword evidence="3 8" id="KW-0808">Transferase</keyword>
<dbReference type="InterPro" id="IPR015824">
    <property type="entry name" value="Phosphoglycerate_kinase_N"/>
</dbReference>
<dbReference type="GO" id="GO:0004618">
    <property type="term" value="F:phosphoglycerate kinase activity"/>
    <property type="evidence" value="ECO:0007669"/>
    <property type="project" value="UniProtKB-EC"/>
</dbReference>
<evidence type="ECO:0000313" key="8">
    <source>
        <dbReference type="EMBL" id="EQD50419.1"/>
    </source>
</evidence>
<reference evidence="8" key="1">
    <citation type="submission" date="2013-08" db="EMBL/GenBank/DDBJ databases">
        <authorList>
            <person name="Mendez C."/>
            <person name="Richter M."/>
            <person name="Ferrer M."/>
            <person name="Sanchez J."/>
        </authorList>
    </citation>
    <scope>NUCLEOTIDE SEQUENCE</scope>
</reference>
<dbReference type="GO" id="GO:0005829">
    <property type="term" value="C:cytosol"/>
    <property type="evidence" value="ECO:0007669"/>
    <property type="project" value="TreeGrafter"/>
</dbReference>
<organism evidence="8">
    <name type="scientific">mine drainage metagenome</name>
    <dbReference type="NCBI Taxonomy" id="410659"/>
    <lineage>
        <taxon>unclassified sequences</taxon>
        <taxon>metagenomes</taxon>
        <taxon>ecological metagenomes</taxon>
    </lineage>
</organism>
<accession>T1BBP6</accession>
<evidence type="ECO:0000256" key="3">
    <source>
        <dbReference type="ARBA" id="ARBA00022679"/>
    </source>
</evidence>
<dbReference type="GO" id="GO:0005524">
    <property type="term" value="F:ATP binding"/>
    <property type="evidence" value="ECO:0007669"/>
    <property type="project" value="UniProtKB-KW"/>
</dbReference>
<dbReference type="PANTHER" id="PTHR11406">
    <property type="entry name" value="PHOSPHOGLYCERATE KINASE"/>
    <property type="match status" value="1"/>
</dbReference>
<dbReference type="PANTHER" id="PTHR11406:SF23">
    <property type="entry name" value="PHOSPHOGLYCERATE KINASE 1, CHLOROPLASTIC-RELATED"/>
    <property type="match status" value="1"/>
</dbReference>
<evidence type="ECO:0000256" key="5">
    <source>
        <dbReference type="ARBA" id="ARBA00022777"/>
    </source>
</evidence>
<keyword evidence="5 8" id="KW-0418">Kinase</keyword>
<proteinExistence type="predicted"/>
<dbReference type="EC" id="2.7.2.3" evidence="2"/>
<dbReference type="Gene3D" id="3.40.50.1260">
    <property type="entry name" value="Phosphoglycerate kinase, N-terminal domain"/>
    <property type="match status" value="1"/>
</dbReference>
<comment type="catalytic activity">
    <reaction evidence="1">
        <text>(2R)-3-phosphoglycerate + ATP = (2R)-3-phospho-glyceroyl phosphate + ADP</text>
        <dbReference type="Rhea" id="RHEA:14801"/>
        <dbReference type="ChEBI" id="CHEBI:30616"/>
        <dbReference type="ChEBI" id="CHEBI:57604"/>
        <dbReference type="ChEBI" id="CHEBI:58272"/>
        <dbReference type="ChEBI" id="CHEBI:456216"/>
        <dbReference type="EC" id="2.7.2.3"/>
    </reaction>
</comment>
<dbReference type="InterPro" id="IPR001576">
    <property type="entry name" value="Phosphoglycerate_kinase"/>
</dbReference>
<evidence type="ECO:0000256" key="4">
    <source>
        <dbReference type="ARBA" id="ARBA00022741"/>
    </source>
</evidence>
<evidence type="ECO:0000256" key="2">
    <source>
        <dbReference type="ARBA" id="ARBA00013061"/>
    </source>
</evidence>
<feature type="region of interest" description="Disordered" evidence="7">
    <location>
        <begin position="1"/>
        <end position="34"/>
    </location>
</feature>
<evidence type="ECO:0000256" key="1">
    <source>
        <dbReference type="ARBA" id="ARBA00000642"/>
    </source>
</evidence>
<name>T1BBP6_9ZZZZ</name>